<dbReference type="EMBL" id="GL377571">
    <property type="protein sequence ID" value="EFJ33431.1"/>
    <property type="molecule type" value="Genomic_DNA"/>
</dbReference>
<sequence>MAKLSNAAEWTHWSESAESVHRVLSDLLAAAKNAKELSGGVSQLFEARRGSASKQRDRRHADSQTKGDASATLHSGVGIQEFDKIEQLQTFNALPVASPAPVQAPAPAAAPSMKVTKVKKAQKSWKLSQIKSTQSNAVMFPNPAYETTSPPSSKHFRVLAPFKHPAAKKTGVDKAQKVPLLRGKKGQTSPVKSLPALIDRLPSKNRPVTRPRLATETATYSLGSRLPVPPAHFSRGDKHSEIAATGHSWKHSNPRPLKVLEASKKTCKDATQEKRQGVGRGQHYSKLSKNASRAKSTSPKRRKHSEKENLLTSNTSLRRSWSAGNGSLGAKHNNPGHSMLERAKGWMLRKQQRARISEVQVLLRRFRDSWLLMQRSGDLAVRLGVQVLQRKGVESERHAHKARMKTRTCDAWTCPVYPVTWCLPSITCRVSSKIFNLTL</sequence>
<feature type="compositionally biased region" description="Polar residues" evidence="1">
    <location>
        <begin position="310"/>
        <end position="325"/>
    </location>
</feature>
<gene>
    <name evidence="2" type="ORF">SELMODRAFT_407219</name>
</gene>
<organism evidence="3">
    <name type="scientific">Selaginella moellendorffii</name>
    <name type="common">Spikemoss</name>
    <dbReference type="NCBI Taxonomy" id="88036"/>
    <lineage>
        <taxon>Eukaryota</taxon>
        <taxon>Viridiplantae</taxon>
        <taxon>Streptophyta</taxon>
        <taxon>Embryophyta</taxon>
        <taxon>Tracheophyta</taxon>
        <taxon>Lycopodiopsida</taxon>
        <taxon>Selaginellales</taxon>
        <taxon>Selaginellaceae</taxon>
        <taxon>Selaginella</taxon>
    </lineage>
</organism>
<feature type="compositionally biased region" description="Polar residues" evidence="1">
    <location>
        <begin position="285"/>
        <end position="297"/>
    </location>
</feature>
<name>D8R4A8_SELML</name>
<feature type="compositionally biased region" description="Basic and acidic residues" evidence="1">
    <location>
        <begin position="266"/>
        <end position="276"/>
    </location>
</feature>
<dbReference type="AlphaFoldDB" id="D8R4A8"/>
<dbReference type="InParanoid" id="D8R4A8"/>
<dbReference type="KEGG" id="smo:SELMODRAFT_407219"/>
<evidence type="ECO:0000256" key="1">
    <source>
        <dbReference type="SAM" id="MobiDB-lite"/>
    </source>
</evidence>
<accession>D8R4A8</accession>
<feature type="region of interest" description="Disordered" evidence="1">
    <location>
        <begin position="46"/>
        <end position="74"/>
    </location>
</feature>
<evidence type="ECO:0000313" key="2">
    <source>
        <dbReference type="EMBL" id="EFJ33431.1"/>
    </source>
</evidence>
<proteinExistence type="predicted"/>
<evidence type="ECO:0000313" key="3">
    <source>
        <dbReference type="Proteomes" id="UP000001514"/>
    </source>
</evidence>
<dbReference type="Proteomes" id="UP000001514">
    <property type="component" value="Unassembled WGS sequence"/>
</dbReference>
<keyword evidence="3" id="KW-1185">Reference proteome</keyword>
<feature type="region of interest" description="Disordered" evidence="1">
    <location>
        <begin position="266"/>
        <end position="336"/>
    </location>
</feature>
<dbReference type="Gramene" id="EFJ33431">
    <property type="protein sequence ID" value="EFJ33431"/>
    <property type="gene ID" value="SELMODRAFT_407219"/>
</dbReference>
<protein>
    <submittedName>
        <fullName evidence="2">Uncharacterized protein</fullName>
    </submittedName>
</protein>
<reference evidence="2 3" key="1">
    <citation type="journal article" date="2011" name="Science">
        <title>The Selaginella genome identifies genetic changes associated with the evolution of vascular plants.</title>
        <authorList>
            <person name="Banks J.A."/>
            <person name="Nishiyama T."/>
            <person name="Hasebe M."/>
            <person name="Bowman J.L."/>
            <person name="Gribskov M."/>
            <person name="dePamphilis C."/>
            <person name="Albert V.A."/>
            <person name="Aono N."/>
            <person name="Aoyama T."/>
            <person name="Ambrose B.A."/>
            <person name="Ashton N.W."/>
            <person name="Axtell M.J."/>
            <person name="Barker E."/>
            <person name="Barker M.S."/>
            <person name="Bennetzen J.L."/>
            <person name="Bonawitz N.D."/>
            <person name="Chapple C."/>
            <person name="Cheng C."/>
            <person name="Correa L.G."/>
            <person name="Dacre M."/>
            <person name="DeBarry J."/>
            <person name="Dreyer I."/>
            <person name="Elias M."/>
            <person name="Engstrom E.M."/>
            <person name="Estelle M."/>
            <person name="Feng L."/>
            <person name="Finet C."/>
            <person name="Floyd S.K."/>
            <person name="Frommer W.B."/>
            <person name="Fujita T."/>
            <person name="Gramzow L."/>
            <person name="Gutensohn M."/>
            <person name="Harholt J."/>
            <person name="Hattori M."/>
            <person name="Heyl A."/>
            <person name="Hirai T."/>
            <person name="Hiwatashi Y."/>
            <person name="Ishikawa M."/>
            <person name="Iwata M."/>
            <person name="Karol K.G."/>
            <person name="Koehler B."/>
            <person name="Kolukisaoglu U."/>
            <person name="Kubo M."/>
            <person name="Kurata T."/>
            <person name="Lalonde S."/>
            <person name="Li K."/>
            <person name="Li Y."/>
            <person name="Litt A."/>
            <person name="Lyons E."/>
            <person name="Manning G."/>
            <person name="Maruyama T."/>
            <person name="Michael T.P."/>
            <person name="Mikami K."/>
            <person name="Miyazaki S."/>
            <person name="Morinaga S."/>
            <person name="Murata T."/>
            <person name="Mueller-Roeber B."/>
            <person name="Nelson D.R."/>
            <person name="Obara M."/>
            <person name="Oguri Y."/>
            <person name="Olmstead R.G."/>
            <person name="Onodera N."/>
            <person name="Petersen B.L."/>
            <person name="Pils B."/>
            <person name="Prigge M."/>
            <person name="Rensing S.A."/>
            <person name="Riano-Pachon D.M."/>
            <person name="Roberts A.W."/>
            <person name="Sato Y."/>
            <person name="Scheller H.V."/>
            <person name="Schulz B."/>
            <person name="Schulz C."/>
            <person name="Shakirov E.V."/>
            <person name="Shibagaki N."/>
            <person name="Shinohara N."/>
            <person name="Shippen D.E."/>
            <person name="Soerensen I."/>
            <person name="Sotooka R."/>
            <person name="Sugimoto N."/>
            <person name="Sugita M."/>
            <person name="Sumikawa N."/>
            <person name="Tanurdzic M."/>
            <person name="Theissen G."/>
            <person name="Ulvskov P."/>
            <person name="Wakazuki S."/>
            <person name="Weng J.K."/>
            <person name="Willats W.W."/>
            <person name="Wipf D."/>
            <person name="Wolf P.G."/>
            <person name="Yang L."/>
            <person name="Zimmer A.D."/>
            <person name="Zhu Q."/>
            <person name="Mitros T."/>
            <person name="Hellsten U."/>
            <person name="Loque D."/>
            <person name="Otillar R."/>
            <person name="Salamov A."/>
            <person name="Schmutz J."/>
            <person name="Shapiro H."/>
            <person name="Lindquist E."/>
            <person name="Lucas S."/>
            <person name="Rokhsar D."/>
            <person name="Grigoriev I.V."/>
        </authorList>
    </citation>
    <scope>NUCLEOTIDE SEQUENCE [LARGE SCALE GENOMIC DNA]</scope>
</reference>
<dbReference type="HOGENOM" id="CLU_624685_0_0_1"/>